<dbReference type="SUPFAM" id="SSF52540">
    <property type="entry name" value="P-loop containing nucleoside triphosphate hydrolases"/>
    <property type="match status" value="2"/>
</dbReference>
<dbReference type="CDD" id="cd00009">
    <property type="entry name" value="AAA"/>
    <property type="match status" value="1"/>
</dbReference>
<dbReference type="OrthoDB" id="7820209at2"/>
<dbReference type="KEGG" id="pseg:D3H65_01965"/>
<keyword evidence="3" id="KW-1185">Reference proteome</keyword>
<dbReference type="EMBL" id="CP032157">
    <property type="protein sequence ID" value="AXY72808.1"/>
    <property type="molecule type" value="Genomic_DNA"/>
</dbReference>
<reference evidence="2 3" key="1">
    <citation type="submission" date="2018-09" db="EMBL/GenBank/DDBJ databases">
        <title>Genome sequencing of strain 6GH32-13.</title>
        <authorList>
            <person name="Weon H.-Y."/>
            <person name="Heo J."/>
            <person name="Kwon S.-W."/>
        </authorList>
    </citation>
    <scope>NUCLEOTIDE SEQUENCE [LARGE SCALE GENOMIC DNA]</scope>
    <source>
        <strain evidence="2 3">5GH32-13</strain>
    </source>
</reference>
<evidence type="ECO:0000313" key="2">
    <source>
        <dbReference type="EMBL" id="AXY72808.1"/>
    </source>
</evidence>
<evidence type="ECO:0000313" key="3">
    <source>
        <dbReference type="Proteomes" id="UP000263900"/>
    </source>
</evidence>
<dbReference type="GO" id="GO:0003676">
    <property type="term" value="F:nucleic acid binding"/>
    <property type="evidence" value="ECO:0007669"/>
    <property type="project" value="InterPro"/>
</dbReference>
<dbReference type="InterPro" id="IPR049050">
    <property type="entry name" value="nSTAND3"/>
</dbReference>
<protein>
    <recommendedName>
        <fullName evidence="1">Novel STAND NTPase 3 domain-containing protein</fullName>
    </recommendedName>
</protein>
<dbReference type="Gene3D" id="3.40.50.300">
    <property type="entry name" value="P-loop containing nucleotide triphosphate hydrolases"/>
    <property type="match status" value="1"/>
</dbReference>
<gene>
    <name evidence="2" type="ORF">D3H65_01965</name>
</gene>
<proteinExistence type="predicted"/>
<sequence>MQIYDFNILSPLEFEHLVADVITASINATSKTSLTVITQEGGPDKGVDFKLDDGKIIGQAKRYQDIQALRKSLKKEVQKVIDLNPSRYILIVSLPLSFALRKEIVEVFHPFIKTETDIIDQIDLCRLLEEHREILLRYNKLWISSVHILQQLLVEAVSKAMGEVKWNSTGKEIESIADVQSYFVPTAYYQEGIDILEQRNVLIITGDPGIGKTTLARALCNYFLHHKKVQSVYCHQGINPPLYIPDRSKRSIFFLDDFLGSNIWQQSGINDISYFVRFVDDIIDGGHLLVMTTREYIYQQQKKFTPRLNTLDGFKSVIKLSDFSPVEKFDILLKNVNRTPLSLIAYESLKRNAISIIDSPGYNPKLIAEFIRTKHKDIESDYDWGYALYNFICSPNSYWESNFLELSAGSQLFLLCLFISNDPALHHSLLDTFRSVSRFRQISAPGFEADVFVKAVSELNDTFINVEIDTKTGEMAYSFSNTLIKDFLLHYLRSYDHNIEYLIKGAINSNQLFYAFTTREQDRLEIDFTETPSQGEKILLNYRLQELFIEKITTQFDQLTEIRIRKKIWDNGEVTFDRKNNKDNRVARLKKLIECFDIGLHRNWKIKQFALKQVKQFAIWEEDKHIYLHDDEFAEIPGLICLIYKEIKTPLKEVFDSFFYEIRSTSHFLNFYELRKIYKKEFDRYIVENRKDLIERLEHVIYNDITAHKGFWEQMEYTFSYYALNDLFDYIILDVYKKYNLTLIDRKWNAWIKTAGLSPRKMEKEKLLPPSPRRNGVSQYDNVVIAKRMNDFLPVAELVRLNRQKIHEWIEMNFPEQRIQLEALFASRKYLYKLSKFYYQLNSLVTYCLKLKLDIPEQKEQFIIGFIEAALHEFSVPEKEAIKQFSVISEAKNWSYFNARQFGEFTRLHACERSLLEKMVIYGVLVENNNWYCFLLKDMISLFVAEQFKSSKAKINQYLSSFKPDGIRDFPSVIPYLSSIDKADFHKYFTYPTISRFVQAVDSPDSEILIKQYFHYFNTFFTCRIFRGKMKCSFVFNDNQKTSDLFTYCNVRLSEHILKNFPYESAYFKNEVNDKRCASLLKYMEMKFIDYYNIPVSWIKGRKFWQLLAKTDLAELIQEEVNGLKLYLQNCQRSNDPAK</sequence>
<dbReference type="Proteomes" id="UP000263900">
    <property type="component" value="Chromosome"/>
</dbReference>
<organism evidence="2 3">
    <name type="scientific">Paraflavitalea soli</name>
    <dbReference type="NCBI Taxonomy" id="2315862"/>
    <lineage>
        <taxon>Bacteria</taxon>
        <taxon>Pseudomonadati</taxon>
        <taxon>Bacteroidota</taxon>
        <taxon>Chitinophagia</taxon>
        <taxon>Chitinophagales</taxon>
        <taxon>Chitinophagaceae</taxon>
        <taxon>Paraflavitalea</taxon>
    </lineage>
</organism>
<dbReference type="Pfam" id="PF20720">
    <property type="entry name" value="nSTAND3"/>
    <property type="match status" value="1"/>
</dbReference>
<dbReference type="Gene3D" id="3.40.1350.10">
    <property type="match status" value="1"/>
</dbReference>
<evidence type="ECO:0000259" key="1">
    <source>
        <dbReference type="Pfam" id="PF20720"/>
    </source>
</evidence>
<feature type="domain" description="Novel STAND NTPase 3" evidence="1">
    <location>
        <begin position="183"/>
        <end position="336"/>
    </location>
</feature>
<dbReference type="RefSeq" id="WP_119048646.1">
    <property type="nucleotide sequence ID" value="NZ_CP032157.1"/>
</dbReference>
<accession>A0A3B7MEP4</accession>
<dbReference type="AlphaFoldDB" id="A0A3B7MEP4"/>
<name>A0A3B7MEP4_9BACT</name>
<dbReference type="InterPro" id="IPR027417">
    <property type="entry name" value="P-loop_NTPase"/>
</dbReference>
<dbReference type="InterPro" id="IPR011856">
    <property type="entry name" value="tRNA_endonuc-like_dom_sf"/>
</dbReference>